<dbReference type="AlphaFoldDB" id="A0A183ENL1"/>
<dbReference type="EMBL" id="UYRT01095368">
    <property type="protein sequence ID" value="VDN40206.1"/>
    <property type="molecule type" value="Genomic_DNA"/>
</dbReference>
<evidence type="ECO:0000256" key="1">
    <source>
        <dbReference type="ARBA" id="ARBA00006271"/>
    </source>
</evidence>
<name>A0A183ENL1_9BILA</name>
<dbReference type="OrthoDB" id="29596at2759"/>
<gene>
    <name evidence="2" type="ORF">GPUH_LOCUS22552</name>
</gene>
<evidence type="ECO:0000313" key="4">
    <source>
        <dbReference type="WBParaSite" id="GPUH_0002257901-mRNA-1"/>
    </source>
</evidence>
<protein>
    <submittedName>
        <fullName evidence="4">Secreted protein</fullName>
    </submittedName>
</protein>
<comment type="similarity">
    <text evidence="1">Belongs to the DNA mismatch repair MutS family.</text>
</comment>
<dbReference type="SUPFAM" id="SSF48334">
    <property type="entry name" value="DNA repair protein MutS, domain III"/>
    <property type="match status" value="1"/>
</dbReference>
<accession>A0A183ENL1</accession>
<evidence type="ECO:0000313" key="3">
    <source>
        <dbReference type="Proteomes" id="UP000271098"/>
    </source>
</evidence>
<dbReference type="InterPro" id="IPR036187">
    <property type="entry name" value="DNA_mismatch_repair_MutS_sf"/>
</dbReference>
<dbReference type="GO" id="GO:0005634">
    <property type="term" value="C:nucleus"/>
    <property type="evidence" value="ECO:0007669"/>
    <property type="project" value="TreeGrafter"/>
</dbReference>
<dbReference type="Proteomes" id="UP000271098">
    <property type="component" value="Unassembled WGS sequence"/>
</dbReference>
<sequence length="85" mass="9710">MLSIGTRKLIRLKQLVFCHVRSISQAVHVCATLDCIISLALAARQYEWHRPDYIDEAVIDVDDARHPIAEQFCTGKFVSNPIRFV</sequence>
<dbReference type="PANTHER" id="PTHR11361">
    <property type="entry name" value="DNA MISMATCH REPAIR PROTEIN MUTS FAMILY MEMBER"/>
    <property type="match status" value="1"/>
</dbReference>
<dbReference type="PANTHER" id="PTHR11361:SF20">
    <property type="entry name" value="MUTS PROTEIN HOMOLOG 5"/>
    <property type="match status" value="1"/>
</dbReference>
<reference evidence="4" key="1">
    <citation type="submission" date="2016-06" db="UniProtKB">
        <authorList>
            <consortium name="WormBaseParasite"/>
        </authorList>
    </citation>
    <scope>IDENTIFICATION</scope>
</reference>
<keyword evidence="3" id="KW-1185">Reference proteome</keyword>
<evidence type="ECO:0000313" key="2">
    <source>
        <dbReference type="EMBL" id="VDN40206.1"/>
    </source>
</evidence>
<dbReference type="InterPro" id="IPR045076">
    <property type="entry name" value="MutS"/>
</dbReference>
<reference evidence="2 3" key="2">
    <citation type="submission" date="2018-11" db="EMBL/GenBank/DDBJ databases">
        <authorList>
            <consortium name="Pathogen Informatics"/>
        </authorList>
    </citation>
    <scope>NUCLEOTIDE SEQUENCE [LARGE SCALE GENOMIC DNA]</scope>
</reference>
<organism evidence="4">
    <name type="scientific">Gongylonema pulchrum</name>
    <dbReference type="NCBI Taxonomy" id="637853"/>
    <lineage>
        <taxon>Eukaryota</taxon>
        <taxon>Metazoa</taxon>
        <taxon>Ecdysozoa</taxon>
        <taxon>Nematoda</taxon>
        <taxon>Chromadorea</taxon>
        <taxon>Rhabditida</taxon>
        <taxon>Spirurina</taxon>
        <taxon>Spiruromorpha</taxon>
        <taxon>Spiruroidea</taxon>
        <taxon>Gongylonematidae</taxon>
        <taxon>Gongylonema</taxon>
    </lineage>
</organism>
<dbReference type="GO" id="GO:0030983">
    <property type="term" value="F:mismatched DNA binding"/>
    <property type="evidence" value="ECO:0007669"/>
    <property type="project" value="InterPro"/>
</dbReference>
<dbReference type="GO" id="GO:0005524">
    <property type="term" value="F:ATP binding"/>
    <property type="evidence" value="ECO:0007669"/>
    <property type="project" value="InterPro"/>
</dbReference>
<dbReference type="WBParaSite" id="GPUH_0002257901-mRNA-1">
    <property type="protein sequence ID" value="GPUH_0002257901-mRNA-1"/>
    <property type="gene ID" value="GPUH_0002257901"/>
</dbReference>
<dbReference type="GO" id="GO:0051026">
    <property type="term" value="P:chiasma assembly"/>
    <property type="evidence" value="ECO:0007669"/>
    <property type="project" value="TreeGrafter"/>
</dbReference>
<proteinExistence type="inferred from homology"/>
<dbReference type="GO" id="GO:0140664">
    <property type="term" value="F:ATP-dependent DNA damage sensor activity"/>
    <property type="evidence" value="ECO:0007669"/>
    <property type="project" value="InterPro"/>
</dbReference>
<dbReference type="GO" id="GO:0006298">
    <property type="term" value="P:mismatch repair"/>
    <property type="evidence" value="ECO:0007669"/>
    <property type="project" value="InterPro"/>
</dbReference>